<sequence length="983" mass="111995">MSFGFGIGDILAVIELAKRIRKDFVDAPSQFRDISLEVRSLSIVLQDIEDELSLPDLNAKQKSELKGIIVGCRDVLEKLQRTLSTYGEFRSDSRGCKAKRIWKRFKWEPDDIKELRSRVTANVTFLNALRGKYTNETLHDIKNSADQFHERQDDRELNKKYLAILNWLTPINHASQQHDYITQRQVDTGEWLLDSPVFIEWVNSDKQILFCPGIPGAGKTILTSIVVEELINRFRNDKDIGIAYFYCNFRRQNDQKIDDLLLSLLKQLSGYQPLMPGAVKDMFDLHSPRQNRPSTKEISSALKSVIDSYSKVFIVVDALDECQMADGCRMEFLSEVFHLHETCQLNLFATSRHIPDIEKRFDSSMRLEIRASDEDVETYLDGHISQLPGYVRQSTDLQNEIKIGIIKAVDGMFLLARLNFDSLRGKKSPKVMRKALNSLPTGSDAYRDAYKDAMERIEGQLDDERDLAKQVLSWITFAKRPLTTAELQEVIAVEMDETELDQENFTDISTMISVCAGLVTVDEESKIIRLVHYTTQEYFERTRDDWFPNAETFITTICVTYLSFETFNTGFCRTYEDFVERIRSNRLSTYAARSWGLHAGKASISENILEHALLRFLENQAKVDASLQLMRSDYLPESHVDRGSSPGSPSSYYGQYEKRGLTGMHITALFGLETVIELLLYSGKLGVDSKDTFGEKLNRTPLSYAAETGHEKVVKLLLDTGKVEINSRDQFHRTPFFHAVENEKKNVVKLLLDTGKADIDCKDDDGDTPLYLAARFGNEKVVELLLEIGKVEIDAVGKLEKTPLLGAVCNGHESIVKLLLNTGAVNINRSNYEHRTPISYAAQSGSESMVKLLLDAEKIDIGYHDDRGLTPFSYACLKRSEGIMNLLLDTGKVDINHKDDNGMTPFWMAVFPGCEAVVKRILSTNEVDLKCQMGCWLCPENEWWDHDGITEFLVKIYADMKMDIPPVVKESIRERWPEIWEGT</sequence>
<dbReference type="Pfam" id="PF24883">
    <property type="entry name" value="NPHP3_N"/>
    <property type="match status" value="1"/>
</dbReference>
<organism evidence="5 6">
    <name type="scientific">Botrytis hyacinthi</name>
    <dbReference type="NCBI Taxonomy" id="278943"/>
    <lineage>
        <taxon>Eukaryota</taxon>
        <taxon>Fungi</taxon>
        <taxon>Dikarya</taxon>
        <taxon>Ascomycota</taxon>
        <taxon>Pezizomycotina</taxon>
        <taxon>Leotiomycetes</taxon>
        <taxon>Helotiales</taxon>
        <taxon>Sclerotiniaceae</taxon>
        <taxon>Botrytis</taxon>
    </lineage>
</organism>
<evidence type="ECO:0000256" key="1">
    <source>
        <dbReference type="ARBA" id="ARBA00022737"/>
    </source>
</evidence>
<dbReference type="InterPro" id="IPR056884">
    <property type="entry name" value="NPHP3-like_N"/>
</dbReference>
<gene>
    <name evidence="5" type="ORF">BHYA_0084g00080</name>
</gene>
<dbReference type="PROSITE" id="PS50088">
    <property type="entry name" value="ANK_REPEAT"/>
    <property type="match status" value="3"/>
</dbReference>
<feature type="domain" description="Nephrocystin 3-like N-terminal" evidence="4">
    <location>
        <begin position="187"/>
        <end position="352"/>
    </location>
</feature>
<dbReference type="SUPFAM" id="SSF48403">
    <property type="entry name" value="Ankyrin repeat"/>
    <property type="match status" value="1"/>
</dbReference>
<evidence type="ECO:0000256" key="2">
    <source>
        <dbReference type="PROSITE-ProRule" id="PRU00023"/>
    </source>
</evidence>
<proteinExistence type="predicted"/>
<dbReference type="PROSITE" id="PS50297">
    <property type="entry name" value="ANK_REP_REGION"/>
    <property type="match status" value="3"/>
</dbReference>
<feature type="repeat" description="ANK" evidence="2">
    <location>
        <begin position="765"/>
        <end position="789"/>
    </location>
</feature>
<evidence type="ECO:0000259" key="4">
    <source>
        <dbReference type="Pfam" id="PF24883"/>
    </source>
</evidence>
<accession>A0A4Z1GNN8</accession>
<evidence type="ECO:0000313" key="6">
    <source>
        <dbReference type="Proteomes" id="UP000297814"/>
    </source>
</evidence>
<dbReference type="SUPFAM" id="SSF52540">
    <property type="entry name" value="P-loop containing nucleoside triphosphate hydrolases"/>
    <property type="match status" value="1"/>
</dbReference>
<evidence type="ECO:0000259" key="3">
    <source>
        <dbReference type="Pfam" id="PF22939"/>
    </source>
</evidence>
<comment type="caution">
    <text evidence="5">The sequence shown here is derived from an EMBL/GenBank/DDBJ whole genome shotgun (WGS) entry which is preliminary data.</text>
</comment>
<dbReference type="Proteomes" id="UP000297814">
    <property type="component" value="Unassembled WGS sequence"/>
</dbReference>
<dbReference type="PANTHER" id="PTHR10039">
    <property type="entry name" value="AMELOGENIN"/>
    <property type="match status" value="1"/>
</dbReference>
<dbReference type="InterPro" id="IPR002110">
    <property type="entry name" value="Ankyrin_rpt"/>
</dbReference>
<dbReference type="InterPro" id="IPR027417">
    <property type="entry name" value="P-loop_NTPase"/>
</dbReference>
<keyword evidence="2" id="KW-0040">ANK repeat</keyword>
<keyword evidence="6" id="KW-1185">Reference proteome</keyword>
<dbReference type="Pfam" id="PF12796">
    <property type="entry name" value="Ank_2"/>
    <property type="match status" value="2"/>
</dbReference>
<reference evidence="5 6" key="1">
    <citation type="submission" date="2017-12" db="EMBL/GenBank/DDBJ databases">
        <title>Comparative genomics of Botrytis spp.</title>
        <authorList>
            <person name="Valero-Jimenez C.A."/>
            <person name="Tapia P."/>
            <person name="Veloso J."/>
            <person name="Silva-Moreno E."/>
            <person name="Staats M."/>
            <person name="Valdes J.H."/>
            <person name="Van Kan J.A.L."/>
        </authorList>
    </citation>
    <scope>NUCLEOTIDE SEQUENCE [LARGE SCALE GENOMIC DNA]</scope>
    <source>
        <strain evidence="5 6">Bh0001</strain>
    </source>
</reference>
<dbReference type="InterPro" id="IPR054471">
    <property type="entry name" value="GPIID_WHD"/>
</dbReference>
<feature type="repeat" description="ANK" evidence="2">
    <location>
        <begin position="799"/>
        <end position="824"/>
    </location>
</feature>
<keyword evidence="1" id="KW-0677">Repeat</keyword>
<dbReference type="SMART" id="SM00248">
    <property type="entry name" value="ANK"/>
    <property type="match status" value="8"/>
</dbReference>
<protein>
    <submittedName>
        <fullName evidence="5">Uncharacterized protein</fullName>
    </submittedName>
</protein>
<name>A0A4Z1GNN8_9HELO</name>
<dbReference type="EMBL" id="PQXK01000084">
    <property type="protein sequence ID" value="TGO37978.1"/>
    <property type="molecule type" value="Genomic_DNA"/>
</dbReference>
<dbReference type="InterPro" id="IPR036770">
    <property type="entry name" value="Ankyrin_rpt-contain_sf"/>
</dbReference>
<feature type="repeat" description="ANK" evidence="2">
    <location>
        <begin position="697"/>
        <end position="721"/>
    </location>
</feature>
<dbReference type="PANTHER" id="PTHR10039:SF15">
    <property type="entry name" value="NACHT DOMAIN-CONTAINING PROTEIN"/>
    <property type="match status" value="1"/>
</dbReference>
<evidence type="ECO:0000313" key="5">
    <source>
        <dbReference type="EMBL" id="TGO37978.1"/>
    </source>
</evidence>
<dbReference type="Gene3D" id="3.40.50.300">
    <property type="entry name" value="P-loop containing nucleotide triphosphate hydrolases"/>
    <property type="match status" value="1"/>
</dbReference>
<dbReference type="AlphaFoldDB" id="A0A4Z1GNN8"/>
<feature type="domain" description="GPI inositol-deacylase winged helix" evidence="3">
    <location>
        <begin position="464"/>
        <end position="539"/>
    </location>
</feature>
<dbReference type="Gene3D" id="1.25.40.20">
    <property type="entry name" value="Ankyrin repeat-containing domain"/>
    <property type="match status" value="2"/>
</dbReference>
<dbReference type="Pfam" id="PF22939">
    <property type="entry name" value="WHD_GPIID"/>
    <property type="match status" value="1"/>
</dbReference>